<gene>
    <name evidence="3" type="ORF">FHS57_000197</name>
</gene>
<evidence type="ECO:0000256" key="1">
    <source>
        <dbReference type="SAM" id="SignalP"/>
    </source>
</evidence>
<dbReference type="Gene3D" id="2.40.360.20">
    <property type="match status" value="1"/>
</dbReference>
<feature type="chain" id="PRO_5031038642" description="DUF3108 domain-containing protein" evidence="1">
    <location>
        <begin position="21"/>
        <end position="231"/>
    </location>
</feature>
<accession>A0A7W5ZGP2</accession>
<keyword evidence="1" id="KW-0732">Signal</keyword>
<evidence type="ECO:0000259" key="2">
    <source>
        <dbReference type="Pfam" id="PF21347"/>
    </source>
</evidence>
<reference evidence="3 4" key="1">
    <citation type="submission" date="2020-08" db="EMBL/GenBank/DDBJ databases">
        <title>Genomic Encyclopedia of Type Strains, Phase IV (KMG-IV): sequencing the most valuable type-strain genomes for metagenomic binning, comparative biology and taxonomic classification.</title>
        <authorList>
            <person name="Goeker M."/>
        </authorList>
    </citation>
    <scope>NUCLEOTIDE SEQUENCE [LARGE SCALE GENOMIC DNA]</scope>
    <source>
        <strain evidence="3 4">DSM 17976</strain>
    </source>
</reference>
<dbReference type="AlphaFoldDB" id="A0A7W5ZGP2"/>
<protein>
    <recommendedName>
        <fullName evidence="2">DUF3108 domain-containing protein</fullName>
    </recommendedName>
</protein>
<evidence type="ECO:0000313" key="3">
    <source>
        <dbReference type="EMBL" id="MBB3836215.1"/>
    </source>
</evidence>
<dbReference type="EMBL" id="JACIBY010000001">
    <property type="protein sequence ID" value="MBB3836215.1"/>
    <property type="molecule type" value="Genomic_DNA"/>
</dbReference>
<evidence type="ECO:0000313" key="4">
    <source>
        <dbReference type="Proteomes" id="UP000541352"/>
    </source>
</evidence>
<organism evidence="3 4">
    <name type="scientific">Runella defluvii</name>
    <dbReference type="NCBI Taxonomy" id="370973"/>
    <lineage>
        <taxon>Bacteria</taxon>
        <taxon>Pseudomonadati</taxon>
        <taxon>Bacteroidota</taxon>
        <taxon>Cytophagia</taxon>
        <taxon>Cytophagales</taxon>
        <taxon>Spirosomataceae</taxon>
        <taxon>Runella</taxon>
    </lineage>
</organism>
<dbReference type="InterPro" id="IPR049279">
    <property type="entry name" value="DUF3108-like"/>
</dbReference>
<feature type="signal peptide" evidence="1">
    <location>
        <begin position="1"/>
        <end position="20"/>
    </location>
</feature>
<dbReference type="RefSeq" id="WP_183970993.1">
    <property type="nucleotide sequence ID" value="NZ_JACIBY010000001.1"/>
</dbReference>
<sequence length="231" mass="25633">MKRFLITCFTLIGLILQLQAQSCLGVTMKAGSGFELLNYNAKDKLTGRLLYTVKDVTNDNGTMVMKMEVQSFDAKDKPQMTNSYQCRCKGNEFMVDMSAMMATQDNPMMKDAKMTFTSNDLTYGDTYTVGSTLKDASLTGDGTVGGSMNVTYNLNLKNRKVASQESITVPAGTYNAYKVTADMSVATKTIVNLSFDFQTVSYRAPGVLWDIKTETYRKDKLMAYSVLSKVF</sequence>
<name>A0A7W5ZGP2_9BACT</name>
<comment type="caution">
    <text evidence="3">The sequence shown here is derived from an EMBL/GenBank/DDBJ whole genome shotgun (WGS) entry which is preliminary data.</text>
</comment>
<feature type="domain" description="DUF3108" evidence="2">
    <location>
        <begin position="29"/>
        <end position="227"/>
    </location>
</feature>
<keyword evidence="4" id="KW-1185">Reference proteome</keyword>
<proteinExistence type="predicted"/>
<dbReference type="Pfam" id="PF21347">
    <property type="entry name" value="DUF3108_like"/>
    <property type="match status" value="1"/>
</dbReference>
<dbReference type="Proteomes" id="UP000541352">
    <property type="component" value="Unassembled WGS sequence"/>
</dbReference>